<name>C7LQY9_DESBD</name>
<accession>C7LQY9</accession>
<dbReference type="STRING" id="525897.Dbac_1114"/>
<dbReference type="OrthoDB" id="1525098at2"/>
<dbReference type="NCBIfam" id="TIGR02574">
    <property type="entry name" value="stabl_TIGR02574"/>
    <property type="match status" value="1"/>
</dbReference>
<dbReference type="HOGENOM" id="CLU_177580_3_0_7"/>
<dbReference type="Proteomes" id="UP000002216">
    <property type="component" value="Chromosome"/>
</dbReference>
<keyword evidence="2" id="KW-1185">Reference proteome</keyword>
<dbReference type="Pfam" id="PF09720">
    <property type="entry name" value="Unstab_antitox"/>
    <property type="match status" value="1"/>
</dbReference>
<evidence type="ECO:0000313" key="2">
    <source>
        <dbReference type="Proteomes" id="UP000002216"/>
    </source>
</evidence>
<proteinExistence type="predicted"/>
<sequence length="76" mass="8636">MTATTKLTEQLLSLPCEDRIRIVEKLLESLNAPADEEIEQAWAVEAERRIDELNSGTVRTIPGEEVFADIRQRLGR</sequence>
<dbReference type="KEGG" id="dba:Dbac_1114"/>
<gene>
    <name evidence="1" type="ordered locus">Dbac_1114</name>
</gene>
<organism evidence="1 2">
    <name type="scientific">Desulfomicrobium baculatum (strain DSM 4028 / VKM B-1378 / X)</name>
    <name type="common">Desulfovibrio baculatus</name>
    <dbReference type="NCBI Taxonomy" id="525897"/>
    <lineage>
        <taxon>Bacteria</taxon>
        <taxon>Pseudomonadati</taxon>
        <taxon>Thermodesulfobacteriota</taxon>
        <taxon>Desulfovibrionia</taxon>
        <taxon>Desulfovibrionales</taxon>
        <taxon>Desulfomicrobiaceae</taxon>
        <taxon>Desulfomicrobium</taxon>
    </lineage>
</organism>
<protein>
    <submittedName>
        <fullName evidence="1">Addiction module component, TIGR02574 family</fullName>
    </submittedName>
</protein>
<reference evidence="1 2" key="1">
    <citation type="journal article" date="2009" name="Stand. Genomic Sci.">
        <title>Complete genome sequence of Desulfomicrobium baculatum type strain (X).</title>
        <authorList>
            <person name="Copeland A."/>
            <person name="Spring S."/>
            <person name="Goker M."/>
            <person name="Schneider S."/>
            <person name="Lapidus A."/>
            <person name="Del Rio T.G."/>
            <person name="Tice H."/>
            <person name="Cheng J.F."/>
            <person name="Chen F."/>
            <person name="Nolan M."/>
            <person name="Bruce D."/>
            <person name="Goodwin L."/>
            <person name="Pitluck S."/>
            <person name="Ivanova N."/>
            <person name="Mavrommatis K."/>
            <person name="Ovchinnikova G."/>
            <person name="Pati A."/>
            <person name="Chen A."/>
            <person name="Palaniappan K."/>
            <person name="Land M."/>
            <person name="Hauser L."/>
            <person name="Chang Y.J."/>
            <person name="Jeffries C.C."/>
            <person name="Meincke L."/>
            <person name="Sims D."/>
            <person name="Brettin T."/>
            <person name="Detter J.C."/>
            <person name="Han C."/>
            <person name="Chain P."/>
            <person name="Bristow J."/>
            <person name="Eisen J.A."/>
            <person name="Markowitz V."/>
            <person name="Hugenholtz P."/>
            <person name="Kyrpides N.C."/>
            <person name="Klenk H.P."/>
            <person name="Lucas S."/>
        </authorList>
    </citation>
    <scope>NUCLEOTIDE SEQUENCE [LARGE SCALE GENOMIC DNA]</scope>
    <source>
        <strain evidence="2">DSM 4028 / VKM B-1378 / X</strain>
    </source>
</reference>
<evidence type="ECO:0000313" key="1">
    <source>
        <dbReference type="EMBL" id="ACU89218.1"/>
    </source>
</evidence>
<dbReference type="eggNOG" id="ENOG5033HAX">
    <property type="taxonomic scope" value="Bacteria"/>
</dbReference>
<dbReference type="RefSeq" id="WP_015773316.1">
    <property type="nucleotide sequence ID" value="NC_013173.1"/>
</dbReference>
<dbReference type="AlphaFoldDB" id="C7LQY9"/>
<dbReference type="InterPro" id="IPR013406">
    <property type="entry name" value="CHP02574_addiction_mod"/>
</dbReference>
<dbReference type="EMBL" id="CP001629">
    <property type="protein sequence ID" value="ACU89218.1"/>
    <property type="molecule type" value="Genomic_DNA"/>
</dbReference>